<evidence type="ECO:0000313" key="6">
    <source>
        <dbReference type="Proteomes" id="UP001228049"/>
    </source>
</evidence>
<proteinExistence type="predicted"/>
<keyword evidence="5" id="KW-0675">Receptor</keyword>
<feature type="domain" description="LRRNT" evidence="4">
    <location>
        <begin position="37"/>
        <end position="73"/>
    </location>
</feature>
<gene>
    <name evidence="5" type="ORF">KUDE01_017487</name>
</gene>
<dbReference type="AlphaFoldDB" id="A0AAD9CE14"/>
<comment type="caution">
    <text evidence="5">The sequence shown here is derived from an EMBL/GenBank/DDBJ whole genome shotgun (WGS) entry which is preliminary data.</text>
</comment>
<evidence type="ECO:0000256" key="3">
    <source>
        <dbReference type="SAM" id="SignalP"/>
    </source>
</evidence>
<accession>A0AAD9CE14</accession>
<evidence type="ECO:0000256" key="2">
    <source>
        <dbReference type="ARBA" id="ARBA00022729"/>
    </source>
</evidence>
<dbReference type="SMART" id="SM00013">
    <property type="entry name" value="LRRNT"/>
    <property type="match status" value="1"/>
</dbReference>
<dbReference type="Gene3D" id="3.80.10.10">
    <property type="entry name" value="Ribonuclease Inhibitor"/>
    <property type="match status" value="1"/>
</dbReference>
<feature type="chain" id="PRO_5042192359" evidence="3">
    <location>
        <begin position="17"/>
        <end position="162"/>
    </location>
</feature>
<dbReference type="InterPro" id="IPR000372">
    <property type="entry name" value="LRRNT"/>
</dbReference>
<evidence type="ECO:0000259" key="4">
    <source>
        <dbReference type="SMART" id="SM00013"/>
    </source>
</evidence>
<dbReference type="EMBL" id="JASDAP010000008">
    <property type="protein sequence ID" value="KAK1897959.1"/>
    <property type="molecule type" value="Genomic_DNA"/>
</dbReference>
<organism evidence="5 6">
    <name type="scientific">Dissostichus eleginoides</name>
    <name type="common">Patagonian toothfish</name>
    <name type="synonym">Dissostichus amissus</name>
    <dbReference type="NCBI Taxonomy" id="100907"/>
    <lineage>
        <taxon>Eukaryota</taxon>
        <taxon>Metazoa</taxon>
        <taxon>Chordata</taxon>
        <taxon>Craniata</taxon>
        <taxon>Vertebrata</taxon>
        <taxon>Euteleostomi</taxon>
        <taxon>Actinopterygii</taxon>
        <taxon>Neopterygii</taxon>
        <taxon>Teleostei</taxon>
        <taxon>Neoteleostei</taxon>
        <taxon>Acanthomorphata</taxon>
        <taxon>Eupercaria</taxon>
        <taxon>Perciformes</taxon>
        <taxon>Notothenioidei</taxon>
        <taxon>Nototheniidae</taxon>
        <taxon>Dissostichus</taxon>
    </lineage>
</organism>
<keyword evidence="2 3" id="KW-0732">Signal</keyword>
<keyword evidence="1" id="KW-0433">Leucine-rich repeat</keyword>
<evidence type="ECO:0000256" key="1">
    <source>
        <dbReference type="ARBA" id="ARBA00022614"/>
    </source>
</evidence>
<dbReference type="InterPro" id="IPR032675">
    <property type="entry name" value="LRR_dom_sf"/>
</dbReference>
<dbReference type="Proteomes" id="UP001228049">
    <property type="component" value="Unassembled WGS sequence"/>
</dbReference>
<evidence type="ECO:0000313" key="5">
    <source>
        <dbReference type="EMBL" id="KAK1897959.1"/>
    </source>
</evidence>
<keyword evidence="6" id="KW-1185">Reference proteome</keyword>
<protein>
    <submittedName>
        <fullName evidence="5">Leucine-rich repeat-containing G-protein coupled receptor 6</fullName>
    </submittedName>
</protein>
<reference evidence="5" key="1">
    <citation type="submission" date="2023-04" db="EMBL/GenBank/DDBJ databases">
        <title>Chromosome-level genome of Chaenocephalus aceratus.</title>
        <authorList>
            <person name="Park H."/>
        </authorList>
    </citation>
    <scope>NUCLEOTIDE SEQUENCE</scope>
    <source>
        <strain evidence="5">DE</strain>
        <tissue evidence="5">Muscle</tissue>
    </source>
</reference>
<sequence>MLSVLLILCVAGGVLGSAPGVWGYGRAQDRQGPAAPLCPSPCQCEEDGIFVMVDCSELGLASVPTNLSPLTTYLVPEDRAVNTSRKAALPCYKSDIYAKRVLKRRDRQLALDSAAVCGFLRATWEAFKCRSGTDGSPVLPVALLVQVKDFSSPSPSLFVPSE</sequence>
<feature type="signal peptide" evidence="3">
    <location>
        <begin position="1"/>
        <end position="16"/>
    </location>
</feature>
<name>A0AAD9CE14_DISEL</name>